<name>A0A3N1PCS0_9GAMM</name>
<dbReference type="AlphaFoldDB" id="A0A3N1PCS0"/>
<evidence type="ECO:0000313" key="5">
    <source>
        <dbReference type="Proteomes" id="UP000268033"/>
    </source>
</evidence>
<accession>A0A3N1PCS0</accession>
<protein>
    <recommendedName>
        <fullName evidence="3">Probable chemoreceptor glutamine deamidase CheD</fullName>
        <ecNumber evidence="3">3.5.1.44</ecNumber>
    </recommendedName>
</protein>
<dbReference type="PANTHER" id="PTHR35147">
    <property type="entry name" value="CHEMORECEPTOR GLUTAMINE DEAMIDASE CHED-RELATED"/>
    <property type="match status" value="1"/>
</dbReference>
<evidence type="ECO:0000256" key="3">
    <source>
        <dbReference type="HAMAP-Rule" id="MF_01440"/>
    </source>
</evidence>
<dbReference type="GO" id="GO:0006935">
    <property type="term" value="P:chemotaxis"/>
    <property type="evidence" value="ECO:0007669"/>
    <property type="project" value="UniProtKB-UniRule"/>
</dbReference>
<gene>
    <name evidence="3" type="primary">cheD</name>
    <name evidence="4" type="ORF">EDC28_10654</name>
</gene>
<dbReference type="EMBL" id="RJUL01000006">
    <property type="protein sequence ID" value="ROQ24807.1"/>
    <property type="molecule type" value="Genomic_DNA"/>
</dbReference>
<dbReference type="InterPro" id="IPR038592">
    <property type="entry name" value="CheD-like_sf"/>
</dbReference>
<dbReference type="RefSeq" id="WP_050659980.1">
    <property type="nucleotide sequence ID" value="NZ_JBLXAC010000008.1"/>
</dbReference>
<proteinExistence type="inferred from homology"/>
<reference evidence="4 5" key="1">
    <citation type="submission" date="2018-11" db="EMBL/GenBank/DDBJ databases">
        <title>Genomic Encyclopedia of Type Strains, Phase IV (KMG-IV): sequencing the most valuable type-strain genomes for metagenomic binning, comparative biology and taxonomic classification.</title>
        <authorList>
            <person name="Goeker M."/>
        </authorList>
    </citation>
    <scope>NUCLEOTIDE SEQUENCE [LARGE SCALE GENOMIC DNA]</scope>
    <source>
        <strain evidence="4 5">DSM 21945</strain>
    </source>
</reference>
<organism evidence="4 5">
    <name type="scientific">Gallaecimonas pentaromativorans</name>
    <dbReference type="NCBI Taxonomy" id="584787"/>
    <lineage>
        <taxon>Bacteria</taxon>
        <taxon>Pseudomonadati</taxon>
        <taxon>Pseudomonadota</taxon>
        <taxon>Gammaproteobacteria</taxon>
        <taxon>Enterobacterales</taxon>
        <taxon>Gallaecimonadaceae</taxon>
        <taxon>Gallaecimonas</taxon>
    </lineage>
</organism>
<keyword evidence="5" id="KW-1185">Reference proteome</keyword>
<evidence type="ECO:0000256" key="2">
    <source>
        <dbReference type="ARBA" id="ARBA00022801"/>
    </source>
</evidence>
<dbReference type="PANTHER" id="PTHR35147:SF2">
    <property type="entry name" value="CHEMORECEPTOR GLUTAMINE DEAMIDASE CHED-RELATED"/>
    <property type="match status" value="1"/>
</dbReference>
<sequence>MTVAVNCFFDPTRQRLMVKVLPGEFYVTGGEELVATTLGSCVCACIWDPVAKVGGLNHFMLPEDKGSMGPLSQSNRYGVHAMESLINGLLHLGAARSRLQVKLAGGGQVFGQGNVGDMNVDFVKRFVARERLALVGESLGGLYPRKVLFEPATGLAWIKQLKRLANDTLQVREEALAKRGAGQPKAVELFS</sequence>
<dbReference type="InterPro" id="IPR005659">
    <property type="entry name" value="Chemorcpt_Glu_NH3ase_CheD"/>
</dbReference>
<comment type="function">
    <text evidence="3">Probably deamidates glutamine residues to glutamate on methyl-accepting chemotaxis receptors (MCPs), playing an important role in chemotaxis.</text>
</comment>
<dbReference type="STRING" id="584787.GCA_001247655_01079"/>
<comment type="catalytic activity">
    <reaction evidence="3">
        <text>L-glutaminyl-[protein] + H2O = L-glutamyl-[protein] + NH4(+)</text>
        <dbReference type="Rhea" id="RHEA:16441"/>
        <dbReference type="Rhea" id="RHEA-COMP:10207"/>
        <dbReference type="Rhea" id="RHEA-COMP:10208"/>
        <dbReference type="ChEBI" id="CHEBI:15377"/>
        <dbReference type="ChEBI" id="CHEBI:28938"/>
        <dbReference type="ChEBI" id="CHEBI:29973"/>
        <dbReference type="ChEBI" id="CHEBI:30011"/>
        <dbReference type="EC" id="3.5.1.44"/>
    </reaction>
</comment>
<dbReference type="OrthoDB" id="9807202at2"/>
<keyword evidence="2 3" id="KW-0378">Hydrolase</keyword>
<dbReference type="EC" id="3.5.1.44" evidence="3"/>
<evidence type="ECO:0000313" key="4">
    <source>
        <dbReference type="EMBL" id="ROQ24807.1"/>
    </source>
</evidence>
<comment type="caution">
    <text evidence="4">The sequence shown here is derived from an EMBL/GenBank/DDBJ whole genome shotgun (WGS) entry which is preliminary data.</text>
</comment>
<dbReference type="GO" id="GO:0050568">
    <property type="term" value="F:protein-glutamine glutaminase activity"/>
    <property type="evidence" value="ECO:0007669"/>
    <property type="project" value="UniProtKB-UniRule"/>
</dbReference>
<dbReference type="Pfam" id="PF03975">
    <property type="entry name" value="CheD"/>
    <property type="match status" value="1"/>
</dbReference>
<comment type="similarity">
    <text evidence="3">Belongs to the CheD family.</text>
</comment>
<keyword evidence="1 3" id="KW-0145">Chemotaxis</keyword>
<dbReference type="CDD" id="cd16352">
    <property type="entry name" value="CheD"/>
    <property type="match status" value="1"/>
</dbReference>
<dbReference type="Proteomes" id="UP000268033">
    <property type="component" value="Unassembled WGS sequence"/>
</dbReference>
<evidence type="ECO:0000256" key="1">
    <source>
        <dbReference type="ARBA" id="ARBA00022500"/>
    </source>
</evidence>
<dbReference type="Gene3D" id="3.30.1330.200">
    <property type="match status" value="1"/>
</dbReference>
<dbReference type="HAMAP" id="MF_01440">
    <property type="entry name" value="CheD"/>
    <property type="match status" value="1"/>
</dbReference>
<dbReference type="SUPFAM" id="SSF64438">
    <property type="entry name" value="CNF1/YfiH-like putative cysteine hydrolases"/>
    <property type="match status" value="1"/>
</dbReference>
<dbReference type="InterPro" id="IPR011324">
    <property type="entry name" value="Cytotoxic_necrot_fac-like_cat"/>
</dbReference>